<evidence type="ECO:0008006" key="3">
    <source>
        <dbReference type="Google" id="ProtNLM"/>
    </source>
</evidence>
<accession>A0A6J8C936</accession>
<dbReference type="AlphaFoldDB" id="A0A6J8C936"/>
<sequence length="332" mass="37526">MPGSGPKTYHCCLCRKKTKSTDRIKCTSSEIRKILRRKFMLDASPSDILCNRCRHLYYNAKEKTIATPNVKATRGQFCPKSPTVTNTSETLSSPTSVKLNIKRPKLIVVPPSERLSAFMSNEVLIPGDNHCCPAHIRNGYLTEESFAKIQTTDLTYINRSRILDLLTRIRRYALNSDVKRIDFDGKTLKDEDYINLTGLHSTEFDSQCEYIQDSVRNTPARTMRISLGIFLMKLKSGLPNKVLSTVFNITKSSIRRAISPVRKTLYIHFVPEYLGLQHIYRKEAIKDHTRPLAQSLLGNNTGNQAILVLDGTYIKKVTILALNGGCTCSLHK</sequence>
<organism evidence="1 2">
    <name type="scientific">Mytilus coruscus</name>
    <name type="common">Sea mussel</name>
    <dbReference type="NCBI Taxonomy" id="42192"/>
    <lineage>
        <taxon>Eukaryota</taxon>
        <taxon>Metazoa</taxon>
        <taxon>Spiralia</taxon>
        <taxon>Lophotrochozoa</taxon>
        <taxon>Mollusca</taxon>
        <taxon>Bivalvia</taxon>
        <taxon>Autobranchia</taxon>
        <taxon>Pteriomorphia</taxon>
        <taxon>Mytilida</taxon>
        <taxon>Mytiloidea</taxon>
        <taxon>Mytilidae</taxon>
        <taxon>Mytilinae</taxon>
        <taxon>Mytilus</taxon>
    </lineage>
</organism>
<proteinExistence type="predicted"/>
<name>A0A6J8C936_MYTCO</name>
<gene>
    <name evidence="1" type="ORF">MCOR_27810</name>
</gene>
<protein>
    <recommendedName>
        <fullName evidence="3">Transposase Helix-turn-helix domain-containing protein</fullName>
    </recommendedName>
</protein>
<reference evidence="1 2" key="1">
    <citation type="submission" date="2020-06" db="EMBL/GenBank/DDBJ databases">
        <authorList>
            <person name="Li R."/>
            <person name="Bekaert M."/>
        </authorList>
    </citation>
    <scope>NUCLEOTIDE SEQUENCE [LARGE SCALE GENOMIC DNA]</scope>
    <source>
        <strain evidence="2">wild</strain>
    </source>
</reference>
<evidence type="ECO:0000313" key="2">
    <source>
        <dbReference type="Proteomes" id="UP000507470"/>
    </source>
</evidence>
<keyword evidence="2" id="KW-1185">Reference proteome</keyword>
<evidence type="ECO:0000313" key="1">
    <source>
        <dbReference type="EMBL" id="CAC5392908.1"/>
    </source>
</evidence>
<dbReference type="Proteomes" id="UP000507470">
    <property type="component" value="Unassembled WGS sequence"/>
</dbReference>
<dbReference type="EMBL" id="CACVKT020005092">
    <property type="protein sequence ID" value="CAC5392908.1"/>
    <property type="molecule type" value="Genomic_DNA"/>
</dbReference>